<dbReference type="PANTHER" id="PTHR42735:SF4">
    <property type="entry name" value="PYRIDOXAL PHOSPHATE-DEPENDENT DECARBOXYLASE FAMILY PROTEIN"/>
    <property type="match status" value="1"/>
</dbReference>
<reference evidence="5 6" key="1">
    <citation type="submission" date="2022-05" db="EMBL/GenBank/DDBJ databases">
        <authorList>
            <consortium name="Genoscope - CEA"/>
            <person name="William W."/>
        </authorList>
    </citation>
    <scope>NUCLEOTIDE SEQUENCE [LARGE SCALE GENOMIC DNA]</scope>
</reference>
<comment type="cofactor">
    <cofactor evidence="1">
        <name>pyridoxal 5'-phosphate</name>
        <dbReference type="ChEBI" id="CHEBI:597326"/>
    </cofactor>
</comment>
<dbReference type="Proteomes" id="UP001159427">
    <property type="component" value="Unassembled WGS sequence"/>
</dbReference>
<organism evidence="5 6">
    <name type="scientific">Porites evermanni</name>
    <dbReference type="NCBI Taxonomy" id="104178"/>
    <lineage>
        <taxon>Eukaryota</taxon>
        <taxon>Metazoa</taxon>
        <taxon>Cnidaria</taxon>
        <taxon>Anthozoa</taxon>
        <taxon>Hexacorallia</taxon>
        <taxon>Scleractinia</taxon>
        <taxon>Fungiina</taxon>
        <taxon>Poritidae</taxon>
        <taxon>Porites</taxon>
    </lineage>
</organism>
<protein>
    <submittedName>
        <fullName evidence="5">Uncharacterized protein</fullName>
    </submittedName>
</protein>
<dbReference type="Pfam" id="PF00282">
    <property type="entry name" value="Pyridoxal_deC"/>
    <property type="match status" value="1"/>
</dbReference>
<keyword evidence="3" id="KW-0456">Lyase</keyword>
<dbReference type="EMBL" id="CALNXI010000358">
    <property type="protein sequence ID" value="CAH3025543.1"/>
    <property type="molecule type" value="Genomic_DNA"/>
</dbReference>
<comment type="caution">
    <text evidence="5">The sequence shown here is derived from an EMBL/GenBank/DDBJ whole genome shotgun (WGS) entry which is preliminary data.</text>
</comment>
<name>A0ABN8M7J1_9CNID</name>
<dbReference type="InterPro" id="IPR015421">
    <property type="entry name" value="PyrdxlP-dep_Trfase_major"/>
</dbReference>
<dbReference type="InterPro" id="IPR015424">
    <property type="entry name" value="PyrdxlP-dep_Trfase"/>
</dbReference>
<dbReference type="PANTHER" id="PTHR42735">
    <property type="match status" value="1"/>
</dbReference>
<dbReference type="InterPro" id="IPR050477">
    <property type="entry name" value="GrpII_AminoAcid_Decarb"/>
</dbReference>
<proteinExistence type="predicted"/>
<evidence type="ECO:0000256" key="2">
    <source>
        <dbReference type="ARBA" id="ARBA00022898"/>
    </source>
</evidence>
<gene>
    <name evidence="5" type="ORF">PEVE_00026420</name>
</gene>
<keyword evidence="2" id="KW-0663">Pyridoxal phosphate</keyword>
<accession>A0ABN8M7J1</accession>
<evidence type="ECO:0000256" key="4">
    <source>
        <dbReference type="SAM" id="MobiDB-lite"/>
    </source>
</evidence>
<evidence type="ECO:0000256" key="1">
    <source>
        <dbReference type="ARBA" id="ARBA00001933"/>
    </source>
</evidence>
<dbReference type="Gene3D" id="3.40.640.10">
    <property type="entry name" value="Type I PLP-dependent aspartate aminotransferase-like (Major domain)"/>
    <property type="match status" value="1"/>
</dbReference>
<sequence length="1007" mass="112250">MFSQRRKRPAAQLIASGAKRPRPSKSSMYSHGRAVFCRGDHKADKHKQWAALGAWFLGPKAENGDVLRDLLTQAVDAQIGFRHRGGFLDTSPFSTGMNLVDALRVTQQFLSSHLLCVGLALHFASATYFPCDPPYITDELREAGGFKHAMENLQTEMDQLQKDLRNSVPFFSSRYKGHVLWETAMPANLGYISALLFNQNNCAAEASTVTTKYEVEVGTDLSVMMGYDKDKSMGHLTAGGSVANIEAIWAGRNVKYFPLGLQEALLKEERFAGAKDYKVSFPQRGGEEGELISASQWELLNLDVDTILKMPSDVQKKLDMEHQTFMEIMGQHLYESIGAQEFARRHMLTQSACVIVPSTAHISLTKAVTILGLGRESLVTVAVDEDARMDPIDLKRVLEEKLEQEIPVITVVSVMGTTEESAVDPLTEILDLRKKFSKKGLNFCVHADGAWGGYFCSMLRDQPKSATVITPEDGFVPELYLSTYVHEQLSALHQCDTITIDPHKSGFCPYPAGALCYRDSDMNTFLQITTAVAYYHGDVNLGDIGIEGSKPGAAAAGVMLANRVIGLHKNGYGRVLAECMFTAKIMYCMWITLADNDDNFVIETTKPLPKFKNWTEIQQKKFIKERILGKSNEELAQDELAMEYLKEVGPDTMIPCFSVNLKGNKSVDLCNKINNAIFQDLSHSSSEHTAHRIPMIVTSSSLIPHKHSSAASHFKKRLGLDPDNDSSVKYIITTCMDPWATSLEFMDDMASLMRNSILCAIGTVTDSNVLHNFVSTGVVNQENEVIAYYVGDFNEVPKQYDNVVKLKFMNDKAAEKYISMQTKLMQSSTDPQPIIFRSKGKQKLHDVFFEESEYAGEKEKFDCFVGMPSDDDKNPFMSPKMKIVDVPRYEHFDNDDYPESSSYFMYGDKKNVFLFHIPTKSPDFFQAVQLEGPPDGVGNIVADDLLLRYGTEVEIPGISGAPEIVAGEIQDPLKKNKFDISFVGNNGEEVTSKVKIARKIWFSGSTM</sequence>
<evidence type="ECO:0000313" key="6">
    <source>
        <dbReference type="Proteomes" id="UP001159427"/>
    </source>
</evidence>
<dbReference type="InterPro" id="IPR002129">
    <property type="entry name" value="PyrdxlP-dep_de-COase"/>
</dbReference>
<feature type="region of interest" description="Disordered" evidence="4">
    <location>
        <begin position="1"/>
        <end position="29"/>
    </location>
</feature>
<evidence type="ECO:0000256" key="3">
    <source>
        <dbReference type="ARBA" id="ARBA00023239"/>
    </source>
</evidence>
<evidence type="ECO:0000313" key="5">
    <source>
        <dbReference type="EMBL" id="CAH3025543.1"/>
    </source>
</evidence>
<dbReference type="SUPFAM" id="SSF53383">
    <property type="entry name" value="PLP-dependent transferases"/>
    <property type="match status" value="1"/>
</dbReference>
<keyword evidence="6" id="KW-1185">Reference proteome</keyword>